<dbReference type="Gene3D" id="3.40.50.300">
    <property type="entry name" value="P-loop containing nucleotide triphosphate hydrolases"/>
    <property type="match status" value="1"/>
</dbReference>
<organism evidence="4 5">
    <name type="scientific">Candidatus Bacteroides avicola</name>
    <dbReference type="NCBI Taxonomy" id="2838468"/>
    <lineage>
        <taxon>Bacteria</taxon>
        <taxon>Pseudomonadati</taxon>
        <taxon>Bacteroidota</taxon>
        <taxon>Bacteroidia</taxon>
        <taxon>Bacteroidales</taxon>
        <taxon>Bacteroidaceae</taxon>
        <taxon>Bacteroides</taxon>
    </lineage>
</organism>
<dbReference type="Gene3D" id="3.40.50.10810">
    <property type="entry name" value="Tandem AAA-ATPase domain"/>
    <property type="match status" value="1"/>
</dbReference>
<gene>
    <name evidence="4" type="ORF">H9950_01295</name>
</gene>
<dbReference type="EMBL" id="DWZI01000004">
    <property type="protein sequence ID" value="HJA84832.1"/>
    <property type="molecule type" value="Genomic_DNA"/>
</dbReference>
<dbReference type="GO" id="GO:0004386">
    <property type="term" value="F:helicase activity"/>
    <property type="evidence" value="ECO:0007669"/>
    <property type="project" value="UniProtKB-KW"/>
</dbReference>
<dbReference type="Pfam" id="PF00271">
    <property type="entry name" value="Helicase_C"/>
    <property type="match status" value="1"/>
</dbReference>
<dbReference type="SUPFAM" id="SSF52540">
    <property type="entry name" value="P-loop containing nucleoside triphosphate hydrolases"/>
    <property type="match status" value="2"/>
</dbReference>
<dbReference type="InterPro" id="IPR027417">
    <property type="entry name" value="P-loop_NTPase"/>
</dbReference>
<name>A0A9D2HW34_9BACE</name>
<feature type="domain" description="Helicase ATP-binding" evidence="2">
    <location>
        <begin position="486"/>
        <end position="642"/>
    </location>
</feature>
<keyword evidence="4" id="KW-0547">Nucleotide-binding</keyword>
<dbReference type="InterPro" id="IPR014001">
    <property type="entry name" value="Helicase_ATP-bd"/>
</dbReference>
<accession>A0A9D2HW34</accession>
<evidence type="ECO:0000259" key="3">
    <source>
        <dbReference type="PROSITE" id="PS51194"/>
    </source>
</evidence>
<evidence type="ECO:0000313" key="5">
    <source>
        <dbReference type="Proteomes" id="UP000823862"/>
    </source>
</evidence>
<dbReference type="PROSITE" id="PS51192">
    <property type="entry name" value="HELICASE_ATP_BIND_1"/>
    <property type="match status" value="1"/>
</dbReference>
<dbReference type="CDD" id="cd18012">
    <property type="entry name" value="DEXQc_arch_SWI2_SNF2"/>
    <property type="match status" value="1"/>
</dbReference>
<dbReference type="InterPro" id="IPR038718">
    <property type="entry name" value="SNF2-like_sf"/>
</dbReference>
<proteinExistence type="predicted"/>
<dbReference type="GO" id="GO:0016787">
    <property type="term" value="F:hydrolase activity"/>
    <property type="evidence" value="ECO:0007669"/>
    <property type="project" value="UniProtKB-KW"/>
</dbReference>
<dbReference type="SMART" id="SM00487">
    <property type="entry name" value="DEXDc"/>
    <property type="match status" value="1"/>
</dbReference>
<feature type="domain" description="Helicase C-terminal" evidence="3">
    <location>
        <begin position="767"/>
        <end position="928"/>
    </location>
</feature>
<dbReference type="GO" id="GO:0005524">
    <property type="term" value="F:ATP binding"/>
    <property type="evidence" value="ECO:0007669"/>
    <property type="project" value="InterPro"/>
</dbReference>
<dbReference type="PANTHER" id="PTHR10799">
    <property type="entry name" value="SNF2/RAD54 HELICASE FAMILY"/>
    <property type="match status" value="1"/>
</dbReference>
<dbReference type="SMART" id="SM00490">
    <property type="entry name" value="HELICc"/>
    <property type="match status" value="1"/>
</dbReference>
<evidence type="ECO:0000313" key="4">
    <source>
        <dbReference type="EMBL" id="HJA84832.1"/>
    </source>
</evidence>
<protein>
    <submittedName>
        <fullName evidence="4">DEAD/DEAH box helicase</fullName>
    </submittedName>
</protein>
<dbReference type="Proteomes" id="UP000823862">
    <property type="component" value="Unassembled WGS sequence"/>
</dbReference>
<comment type="caution">
    <text evidence="4">The sequence shown here is derived from an EMBL/GenBank/DDBJ whole genome shotgun (WGS) entry which is preliminary data.</text>
</comment>
<dbReference type="PROSITE" id="PS51194">
    <property type="entry name" value="HELICASE_CTER"/>
    <property type="match status" value="1"/>
</dbReference>
<dbReference type="Pfam" id="PF00176">
    <property type="entry name" value="SNF2-rel_dom"/>
    <property type="match status" value="1"/>
</dbReference>
<evidence type="ECO:0000259" key="2">
    <source>
        <dbReference type="PROSITE" id="PS51192"/>
    </source>
</evidence>
<keyword evidence="1" id="KW-0378">Hydrolase</keyword>
<dbReference type="CDD" id="cd18793">
    <property type="entry name" value="SF2_C_SNF"/>
    <property type="match status" value="1"/>
</dbReference>
<evidence type="ECO:0000256" key="1">
    <source>
        <dbReference type="ARBA" id="ARBA00022801"/>
    </source>
</evidence>
<keyword evidence="4" id="KW-0347">Helicase</keyword>
<sequence>MDNFLSKLKIKPVSSFRTEGSVEKDIYFKLTVVEDDTYLSTVDAKGNEIYPDYRYYTGHQAQLLRSLDNVRQEQVYQFSWGKGNGGISLRSHPYLLYLLALCQHIVGEDMTPIRVSESVASLQLVLCRQDGSVKSSLQVHLDDGSFSEDFRLLSDSFLLSGNTLYPLSPIGDNYTQLPFFVEPFQENLLESFLSIFCSFIENVQPVSDDFEVVYDNEETIRATPTILIEKVDDDNALFLKVIESVPGLPVDLTNEFGLTRVAIRALNRKILVRPLQHASLEDSVAQVRKQILQSASGRQAQKEVYQDNNLFIIPGDTAARFLHQGLLSLLKDYQLIGTDKLRKYNLQLVRPRLNLQLSSGIDFLEGDADVEVGEEHFSLQHFLAQYRKQRYILLSDGTHALMDEGYMRKLERLFKLKKNGKEVKVSFFDLPEIEDLLDSRLTGEVFKHHRKVYEGFNQLEKQKLRLPSFLKAVLRPYQLEGVKWIKYLHDNNLGGCLADDMGLGKTLQTIAVLALLYPKEKMPSLVVMPRSLLFNWQDELGKFAPALSVYIYYGQTRNLKEALTHQIILTTYAMVRNDAEAFCREQFYYVILDESQNIKTINAQTTQAVLLLKARHRLALSGTPVENNLTELYSLFHFLNPAMFGTLGDFNERYTYPIQRENDKEALESLRRKIFPFLLRRLKRDVLKELPDRTEQTLFVEMEKEQADLYEQRRRHYYRQVQDCIASEGIQKSQFIMFQALSELRRIASVPESLTDDRVASPKLNLLLETVCEAVTNRHKVVIFFNFIAGLELAGERLEKEGIDFACMTGSTHDRRSVVERFQNDPQCMVLLMTLKTGGVGLNLTAADTVFIFEPWWNKAAEEQAINRLHRYGQTAKVLSYSLITKGTIEEKILQLQQQKSALFNDLIGNDSAMSKQLTEEDINYILG</sequence>
<reference evidence="4" key="2">
    <citation type="submission" date="2021-04" db="EMBL/GenBank/DDBJ databases">
        <authorList>
            <person name="Gilroy R."/>
        </authorList>
    </citation>
    <scope>NUCLEOTIDE SEQUENCE</scope>
    <source>
        <strain evidence="4">ChiHjej12B11-9795</strain>
    </source>
</reference>
<keyword evidence="4" id="KW-0067">ATP-binding</keyword>
<dbReference type="InterPro" id="IPR000330">
    <property type="entry name" value="SNF2_N"/>
</dbReference>
<reference evidence="4" key="1">
    <citation type="journal article" date="2021" name="PeerJ">
        <title>Extensive microbial diversity within the chicken gut microbiome revealed by metagenomics and culture.</title>
        <authorList>
            <person name="Gilroy R."/>
            <person name="Ravi A."/>
            <person name="Getino M."/>
            <person name="Pursley I."/>
            <person name="Horton D.L."/>
            <person name="Alikhan N.F."/>
            <person name="Baker D."/>
            <person name="Gharbi K."/>
            <person name="Hall N."/>
            <person name="Watson M."/>
            <person name="Adriaenssens E.M."/>
            <person name="Foster-Nyarko E."/>
            <person name="Jarju S."/>
            <person name="Secka A."/>
            <person name="Antonio M."/>
            <person name="Oren A."/>
            <person name="Chaudhuri R.R."/>
            <person name="La Ragione R."/>
            <person name="Hildebrand F."/>
            <person name="Pallen M.J."/>
        </authorList>
    </citation>
    <scope>NUCLEOTIDE SEQUENCE</scope>
    <source>
        <strain evidence="4">ChiHjej12B11-9795</strain>
    </source>
</reference>
<dbReference type="InterPro" id="IPR049730">
    <property type="entry name" value="SNF2/RAD54-like_C"/>
</dbReference>
<dbReference type="InterPro" id="IPR001650">
    <property type="entry name" value="Helicase_C-like"/>
</dbReference>
<dbReference type="AlphaFoldDB" id="A0A9D2HW34"/>